<dbReference type="InterPro" id="IPR051689">
    <property type="entry name" value="Sterol_desaturase/TMEM195"/>
</dbReference>
<dbReference type="GO" id="GO:0006643">
    <property type="term" value="P:membrane lipid metabolic process"/>
    <property type="evidence" value="ECO:0007669"/>
    <property type="project" value="TreeGrafter"/>
</dbReference>
<evidence type="ECO:0000256" key="4">
    <source>
        <dbReference type="ARBA" id="ARBA00023002"/>
    </source>
</evidence>
<keyword evidence="10" id="KW-1185">Reference proteome</keyword>
<evidence type="ECO:0000256" key="1">
    <source>
        <dbReference type="ARBA" id="ARBA00004127"/>
    </source>
</evidence>
<dbReference type="Pfam" id="PF04116">
    <property type="entry name" value="FA_hydroxylase"/>
    <property type="match status" value="1"/>
</dbReference>
<feature type="transmembrane region" description="Helical" evidence="7">
    <location>
        <begin position="105"/>
        <end position="122"/>
    </location>
</feature>
<name>A0A1Y1SFW6_9GAMM</name>
<feature type="transmembrane region" description="Helical" evidence="7">
    <location>
        <begin position="25"/>
        <end position="43"/>
    </location>
</feature>
<dbReference type="RefSeq" id="WP_083559179.1">
    <property type="nucleotide sequence ID" value="NZ_AQQV01000001.1"/>
</dbReference>
<dbReference type="GO" id="GO:0016020">
    <property type="term" value="C:membrane"/>
    <property type="evidence" value="ECO:0007669"/>
    <property type="project" value="GOC"/>
</dbReference>
<gene>
    <name evidence="9" type="ORF">ATO7_01690</name>
</gene>
<dbReference type="OrthoDB" id="9770329at2"/>
<evidence type="ECO:0000256" key="5">
    <source>
        <dbReference type="ARBA" id="ARBA00023098"/>
    </source>
</evidence>
<dbReference type="PANTHER" id="PTHR21624">
    <property type="entry name" value="STEROL DESATURASE-RELATED PROTEIN"/>
    <property type="match status" value="1"/>
</dbReference>
<dbReference type="GO" id="GO:0012505">
    <property type="term" value="C:endomembrane system"/>
    <property type="evidence" value="ECO:0007669"/>
    <property type="project" value="UniProtKB-SubCell"/>
</dbReference>
<dbReference type="GO" id="GO:0008610">
    <property type="term" value="P:lipid biosynthetic process"/>
    <property type="evidence" value="ECO:0007669"/>
    <property type="project" value="InterPro"/>
</dbReference>
<keyword evidence="6 7" id="KW-0472">Membrane</keyword>
<keyword evidence="3 7" id="KW-1133">Transmembrane helix</keyword>
<dbReference type="PANTHER" id="PTHR21624:SF1">
    <property type="entry name" value="ALKYLGLYCEROL MONOOXYGENASE"/>
    <property type="match status" value="1"/>
</dbReference>
<feature type="transmembrane region" description="Helical" evidence="7">
    <location>
        <begin position="155"/>
        <end position="183"/>
    </location>
</feature>
<feature type="transmembrane region" description="Helical" evidence="7">
    <location>
        <begin position="64"/>
        <end position="93"/>
    </location>
</feature>
<reference evidence="9 10" key="1">
    <citation type="submission" date="2013-04" db="EMBL/GenBank/DDBJ databases">
        <title>Oceanococcus atlanticus 22II-S10r2 Genome Sequencing.</title>
        <authorList>
            <person name="Lai Q."/>
            <person name="Li G."/>
            <person name="Shao Z."/>
        </authorList>
    </citation>
    <scope>NUCLEOTIDE SEQUENCE [LARGE SCALE GENOMIC DNA]</scope>
    <source>
        <strain evidence="9 10">22II-S10r2</strain>
    </source>
</reference>
<proteinExistence type="predicted"/>
<accession>A0A1Y1SFW6</accession>
<evidence type="ECO:0000256" key="2">
    <source>
        <dbReference type="ARBA" id="ARBA00022692"/>
    </source>
</evidence>
<keyword evidence="4" id="KW-0560">Oxidoreductase</keyword>
<dbReference type="GO" id="GO:0005506">
    <property type="term" value="F:iron ion binding"/>
    <property type="evidence" value="ECO:0007669"/>
    <property type="project" value="InterPro"/>
</dbReference>
<evidence type="ECO:0000256" key="7">
    <source>
        <dbReference type="SAM" id="Phobius"/>
    </source>
</evidence>
<dbReference type="STRING" id="1317117.ATO7_01690"/>
<keyword evidence="5" id="KW-0443">Lipid metabolism</keyword>
<evidence type="ECO:0000256" key="6">
    <source>
        <dbReference type="ARBA" id="ARBA00023136"/>
    </source>
</evidence>
<evidence type="ECO:0000313" key="9">
    <source>
        <dbReference type="EMBL" id="ORE88547.1"/>
    </source>
</evidence>
<comment type="caution">
    <text evidence="9">The sequence shown here is derived from an EMBL/GenBank/DDBJ whole genome shotgun (WGS) entry which is preliminary data.</text>
</comment>
<evidence type="ECO:0000313" key="10">
    <source>
        <dbReference type="Proteomes" id="UP000192342"/>
    </source>
</evidence>
<protein>
    <recommendedName>
        <fullName evidence="8">Fatty acid hydroxylase domain-containing protein</fullName>
    </recommendedName>
</protein>
<evidence type="ECO:0000256" key="3">
    <source>
        <dbReference type="ARBA" id="ARBA00022989"/>
    </source>
</evidence>
<dbReference type="Proteomes" id="UP000192342">
    <property type="component" value="Unassembled WGS sequence"/>
</dbReference>
<dbReference type="GO" id="GO:0050479">
    <property type="term" value="F:glyceryl-ether monooxygenase activity"/>
    <property type="evidence" value="ECO:0007669"/>
    <property type="project" value="TreeGrafter"/>
</dbReference>
<evidence type="ECO:0000259" key="8">
    <source>
        <dbReference type="Pfam" id="PF04116"/>
    </source>
</evidence>
<sequence length="309" mass="36613">MLDSLITQTEALLVPVFGAHIDWKQVLLTVMTPVFLLAFVIEWQVRKSRGADDRMWSQFEWRDILANLGLGGSYQIFEGIAHALVTGAAVLWIYQFRLFDIPVNAWTVIPIFVGVEFCYYWFHRTSHRVRWFWSAHVVHHSSEKMNMTTAMRQSLLYSITGWWLFFMPLVLLGVNPAAVFFLYAVDLTYQYFVHTEAVVKLPRWVEYVFNTPSNHRVHHGRNEEYIDHNYGGVLIIFDRWFGTYAEERDDNPVEYGITRQVRSHNILTLNFHEFADMWRDVFRPGPWWQRLQHLIRPPEWQRPDQSSGS</sequence>
<dbReference type="AlphaFoldDB" id="A0A1Y1SFW6"/>
<organism evidence="9 10">
    <name type="scientific">Oceanococcus atlanticus</name>
    <dbReference type="NCBI Taxonomy" id="1317117"/>
    <lineage>
        <taxon>Bacteria</taxon>
        <taxon>Pseudomonadati</taxon>
        <taxon>Pseudomonadota</taxon>
        <taxon>Gammaproteobacteria</taxon>
        <taxon>Chromatiales</taxon>
        <taxon>Oceanococcaceae</taxon>
        <taxon>Oceanococcus</taxon>
    </lineage>
</organism>
<feature type="domain" description="Fatty acid hydroxylase" evidence="8">
    <location>
        <begin position="111"/>
        <end position="243"/>
    </location>
</feature>
<dbReference type="EMBL" id="AQQV01000001">
    <property type="protein sequence ID" value="ORE88547.1"/>
    <property type="molecule type" value="Genomic_DNA"/>
</dbReference>
<dbReference type="InterPro" id="IPR006694">
    <property type="entry name" value="Fatty_acid_hydroxylase"/>
</dbReference>
<comment type="subcellular location">
    <subcellularLocation>
        <location evidence="1">Endomembrane system</location>
        <topology evidence="1">Multi-pass membrane protein</topology>
    </subcellularLocation>
</comment>
<keyword evidence="2 7" id="KW-0812">Transmembrane</keyword>